<feature type="transmembrane region" description="Helical" evidence="6">
    <location>
        <begin position="162"/>
        <end position="181"/>
    </location>
</feature>
<evidence type="ECO:0000313" key="9">
    <source>
        <dbReference type="Proteomes" id="UP001611075"/>
    </source>
</evidence>
<dbReference type="EMBL" id="JBIRPU010000034">
    <property type="protein sequence ID" value="MFI0796806.1"/>
    <property type="molecule type" value="Genomic_DNA"/>
</dbReference>
<feature type="transmembrane region" description="Helical" evidence="6">
    <location>
        <begin position="42"/>
        <end position="63"/>
    </location>
</feature>
<keyword evidence="9" id="KW-1185">Reference proteome</keyword>
<dbReference type="SUPFAM" id="SSF103473">
    <property type="entry name" value="MFS general substrate transporter"/>
    <property type="match status" value="1"/>
</dbReference>
<evidence type="ECO:0000259" key="7">
    <source>
        <dbReference type="PROSITE" id="PS50850"/>
    </source>
</evidence>
<name>A0ABW7SSY9_9ACTN</name>
<dbReference type="InterPro" id="IPR022324">
    <property type="entry name" value="Bacilysin_exporter_BacE_put"/>
</dbReference>
<evidence type="ECO:0000256" key="2">
    <source>
        <dbReference type="ARBA" id="ARBA00022475"/>
    </source>
</evidence>
<evidence type="ECO:0000256" key="6">
    <source>
        <dbReference type="SAM" id="Phobius"/>
    </source>
</evidence>
<feature type="transmembrane region" description="Helical" evidence="6">
    <location>
        <begin position="277"/>
        <end position="296"/>
    </location>
</feature>
<feature type="domain" description="Major facilitator superfamily (MFS) profile" evidence="7">
    <location>
        <begin position="6"/>
        <end position="390"/>
    </location>
</feature>
<keyword evidence="3 6" id="KW-0812">Transmembrane</keyword>
<keyword evidence="4 6" id="KW-1133">Transmembrane helix</keyword>
<feature type="transmembrane region" description="Helical" evidence="6">
    <location>
        <begin position="336"/>
        <end position="358"/>
    </location>
</feature>
<feature type="transmembrane region" description="Helical" evidence="6">
    <location>
        <begin position="249"/>
        <end position="270"/>
    </location>
</feature>
<feature type="transmembrane region" description="Helical" evidence="6">
    <location>
        <begin position="95"/>
        <end position="113"/>
    </location>
</feature>
<feature type="transmembrane region" description="Helical" evidence="6">
    <location>
        <begin position="364"/>
        <end position="384"/>
    </location>
</feature>
<dbReference type="InterPro" id="IPR020846">
    <property type="entry name" value="MFS_dom"/>
</dbReference>
<evidence type="ECO:0000313" key="8">
    <source>
        <dbReference type="EMBL" id="MFI0796806.1"/>
    </source>
</evidence>
<reference evidence="8 9" key="1">
    <citation type="submission" date="2024-10" db="EMBL/GenBank/DDBJ databases">
        <title>The Natural Products Discovery Center: Release of the First 8490 Sequenced Strains for Exploring Actinobacteria Biosynthetic Diversity.</title>
        <authorList>
            <person name="Kalkreuter E."/>
            <person name="Kautsar S.A."/>
            <person name="Yang D."/>
            <person name="Bader C.D."/>
            <person name="Teijaro C.N."/>
            <person name="Fluegel L."/>
            <person name="Davis C.M."/>
            <person name="Simpson J.R."/>
            <person name="Lauterbach L."/>
            <person name="Steele A.D."/>
            <person name="Gui C."/>
            <person name="Meng S."/>
            <person name="Li G."/>
            <person name="Viehrig K."/>
            <person name="Ye F."/>
            <person name="Su P."/>
            <person name="Kiefer A.F."/>
            <person name="Nichols A."/>
            <person name="Cepeda A.J."/>
            <person name="Yan W."/>
            <person name="Fan B."/>
            <person name="Jiang Y."/>
            <person name="Adhikari A."/>
            <person name="Zheng C.-J."/>
            <person name="Schuster L."/>
            <person name="Cowan T.M."/>
            <person name="Smanski M.J."/>
            <person name="Chevrette M.G."/>
            <person name="De Carvalho L.P.S."/>
            <person name="Shen B."/>
        </authorList>
    </citation>
    <scope>NUCLEOTIDE SEQUENCE [LARGE SCALE GENOMIC DNA]</scope>
    <source>
        <strain evidence="8 9">NPDC021253</strain>
    </source>
</reference>
<comment type="subcellular location">
    <subcellularLocation>
        <location evidence="1">Cell membrane</location>
        <topology evidence="1">Multi-pass membrane protein</topology>
    </subcellularLocation>
</comment>
<proteinExistence type="predicted"/>
<dbReference type="InterPro" id="IPR011701">
    <property type="entry name" value="MFS"/>
</dbReference>
<accession>A0ABW7SSY9</accession>
<dbReference type="Proteomes" id="UP001611075">
    <property type="component" value="Unassembled WGS sequence"/>
</dbReference>
<dbReference type="PANTHER" id="PTHR23513:SF6">
    <property type="entry name" value="MAJOR FACILITATOR SUPERFAMILY ASSOCIATED DOMAIN-CONTAINING PROTEIN"/>
    <property type="match status" value="1"/>
</dbReference>
<dbReference type="PANTHER" id="PTHR23513">
    <property type="entry name" value="INTEGRAL MEMBRANE EFFLUX PROTEIN-RELATED"/>
    <property type="match status" value="1"/>
</dbReference>
<dbReference type="PROSITE" id="PS50850">
    <property type="entry name" value="MFS"/>
    <property type="match status" value="1"/>
</dbReference>
<evidence type="ECO:0000256" key="4">
    <source>
        <dbReference type="ARBA" id="ARBA00022989"/>
    </source>
</evidence>
<evidence type="ECO:0000256" key="3">
    <source>
        <dbReference type="ARBA" id="ARBA00022692"/>
    </source>
</evidence>
<feature type="transmembrane region" description="Helical" evidence="6">
    <location>
        <begin position="134"/>
        <end position="156"/>
    </location>
</feature>
<dbReference type="Pfam" id="PF07690">
    <property type="entry name" value="MFS_1"/>
    <property type="match status" value="1"/>
</dbReference>
<dbReference type="InterPro" id="IPR036259">
    <property type="entry name" value="MFS_trans_sf"/>
</dbReference>
<gene>
    <name evidence="8" type="ORF">ACH4OY_29585</name>
</gene>
<feature type="transmembrane region" description="Helical" evidence="6">
    <location>
        <begin position="70"/>
        <end position="89"/>
    </location>
</feature>
<feature type="transmembrane region" description="Helical" evidence="6">
    <location>
        <begin position="302"/>
        <end position="324"/>
    </location>
</feature>
<comment type="caution">
    <text evidence="8">The sequence shown here is derived from an EMBL/GenBank/DDBJ whole genome shotgun (WGS) entry which is preliminary data.</text>
</comment>
<keyword evidence="5 6" id="KW-0472">Membrane</keyword>
<evidence type="ECO:0000256" key="5">
    <source>
        <dbReference type="ARBA" id="ARBA00023136"/>
    </source>
</evidence>
<evidence type="ECO:0000256" key="1">
    <source>
        <dbReference type="ARBA" id="ARBA00004651"/>
    </source>
</evidence>
<sequence>MLRSRSLRFLLLGQTLSSLGDRALIIAFGIWAKELTGSDGAAGVAFFFVAFPTLLAPFAGVVIDRYPRRRVFLFANLIMAGVLLLGLLVHGSGQLWLLYLIILCYGFSTIFIDPTQSTIIASIVPKSELADANGLLQTISGGVRLLAPLIGAGLFTVVGGRAVAVIDAATFVMAALCVLGVRVQEPQRDAAASASWRQEINEGLRHVFRAAALRDVVLALALTMLVMGFSQTLIFAITDEGLHRPVAFVGVLSSVQGVGVITAGFAAGLLARRVGDVRVVTMGIACLTLAALLYLVPHVATAVGAAFVFGLAVCWTTVGLITTVQLRTAPELRGRALGTAMGAVSLPQTISIALGAGLSVVVDYRVLLGLMAGVTAACALWLAWRVPVGAAATEPRPVSDPAAD</sequence>
<dbReference type="PRINTS" id="PR01988">
    <property type="entry name" value="EXPORTERBACE"/>
</dbReference>
<protein>
    <submittedName>
        <fullName evidence="8">MFS transporter</fullName>
    </submittedName>
</protein>
<keyword evidence="2" id="KW-1003">Cell membrane</keyword>
<dbReference type="CDD" id="cd06173">
    <property type="entry name" value="MFS_MefA_like"/>
    <property type="match status" value="1"/>
</dbReference>
<dbReference type="RefSeq" id="WP_396685263.1">
    <property type="nucleotide sequence ID" value="NZ_JBIRPU010000034.1"/>
</dbReference>
<organism evidence="8 9">
    <name type="scientific">Micromonospora rubida</name>
    <dbReference type="NCBI Taxonomy" id="2697657"/>
    <lineage>
        <taxon>Bacteria</taxon>
        <taxon>Bacillati</taxon>
        <taxon>Actinomycetota</taxon>
        <taxon>Actinomycetes</taxon>
        <taxon>Micromonosporales</taxon>
        <taxon>Micromonosporaceae</taxon>
        <taxon>Micromonospora</taxon>
    </lineage>
</organism>
<feature type="transmembrane region" description="Helical" evidence="6">
    <location>
        <begin position="216"/>
        <end position="237"/>
    </location>
</feature>
<dbReference type="Gene3D" id="1.20.1250.20">
    <property type="entry name" value="MFS general substrate transporter like domains"/>
    <property type="match status" value="1"/>
</dbReference>